<dbReference type="InterPro" id="IPR037185">
    <property type="entry name" value="EmrE-like"/>
</dbReference>
<dbReference type="AlphaFoldDB" id="T1KV41"/>
<dbReference type="EMBL" id="CAEY01000589">
    <property type="status" value="NOT_ANNOTATED_CDS"/>
    <property type="molecule type" value="Genomic_DNA"/>
</dbReference>
<keyword evidence="2 5" id="KW-0812">Transmembrane</keyword>
<dbReference type="EnsemblMetazoa" id="tetur22g02340.1">
    <property type="protein sequence ID" value="tetur22g02340.1"/>
    <property type="gene ID" value="tetur22g02340"/>
</dbReference>
<evidence type="ECO:0000259" key="6">
    <source>
        <dbReference type="Pfam" id="PF00892"/>
    </source>
</evidence>
<dbReference type="OMA" id="DAMGKWL"/>
<evidence type="ECO:0000256" key="2">
    <source>
        <dbReference type="ARBA" id="ARBA00022692"/>
    </source>
</evidence>
<feature type="domain" description="EamA" evidence="6">
    <location>
        <begin position="180"/>
        <end position="311"/>
    </location>
</feature>
<dbReference type="SUPFAM" id="SSF103481">
    <property type="entry name" value="Multidrug resistance efflux transporter EmrE"/>
    <property type="match status" value="2"/>
</dbReference>
<evidence type="ECO:0000313" key="8">
    <source>
        <dbReference type="Proteomes" id="UP000015104"/>
    </source>
</evidence>
<evidence type="ECO:0000256" key="5">
    <source>
        <dbReference type="SAM" id="Phobius"/>
    </source>
</evidence>
<proteinExistence type="predicted"/>
<feature type="transmembrane region" description="Helical" evidence="5">
    <location>
        <begin position="28"/>
        <end position="50"/>
    </location>
</feature>
<dbReference type="GO" id="GO:0016020">
    <property type="term" value="C:membrane"/>
    <property type="evidence" value="ECO:0007669"/>
    <property type="project" value="UniProtKB-SubCell"/>
</dbReference>
<feature type="transmembrane region" description="Helical" evidence="5">
    <location>
        <begin position="146"/>
        <end position="166"/>
    </location>
</feature>
<feature type="transmembrane region" description="Helical" evidence="5">
    <location>
        <begin position="62"/>
        <end position="80"/>
    </location>
</feature>
<dbReference type="Proteomes" id="UP000015104">
    <property type="component" value="Unassembled WGS sequence"/>
</dbReference>
<evidence type="ECO:0000256" key="4">
    <source>
        <dbReference type="ARBA" id="ARBA00023136"/>
    </source>
</evidence>
<feature type="transmembrane region" description="Helical" evidence="5">
    <location>
        <begin position="178"/>
        <end position="198"/>
    </location>
</feature>
<dbReference type="Pfam" id="PF00892">
    <property type="entry name" value="EamA"/>
    <property type="match status" value="2"/>
</dbReference>
<accession>T1KV41</accession>
<dbReference type="HOGENOM" id="CLU_032828_1_2_1"/>
<feature type="domain" description="EamA" evidence="6">
    <location>
        <begin position="31"/>
        <end position="161"/>
    </location>
</feature>
<dbReference type="KEGG" id="tut:107367580"/>
<evidence type="ECO:0000313" key="7">
    <source>
        <dbReference type="EnsemblMetazoa" id="tetur22g02340.1"/>
    </source>
</evidence>
<reference evidence="7" key="2">
    <citation type="submission" date="2015-06" db="UniProtKB">
        <authorList>
            <consortium name="EnsemblMetazoa"/>
        </authorList>
    </citation>
    <scope>IDENTIFICATION</scope>
</reference>
<keyword evidence="3 5" id="KW-1133">Transmembrane helix</keyword>
<protein>
    <recommendedName>
        <fullName evidence="6">EamA domain-containing protein</fullName>
    </recommendedName>
</protein>
<dbReference type="PANTHER" id="PTHR22911:SF6">
    <property type="entry name" value="SOLUTE CARRIER FAMILY 35 MEMBER G1"/>
    <property type="match status" value="1"/>
</dbReference>
<evidence type="ECO:0000256" key="1">
    <source>
        <dbReference type="ARBA" id="ARBA00004141"/>
    </source>
</evidence>
<dbReference type="OrthoDB" id="306876at2759"/>
<keyword evidence="8" id="KW-1185">Reference proteome</keyword>
<feature type="transmembrane region" description="Helical" evidence="5">
    <location>
        <begin position="210"/>
        <end position="229"/>
    </location>
</feature>
<dbReference type="InterPro" id="IPR000620">
    <property type="entry name" value="EamA_dom"/>
</dbReference>
<comment type="subcellular location">
    <subcellularLocation>
        <location evidence="1">Membrane</location>
        <topology evidence="1">Multi-pass membrane protein</topology>
    </subcellularLocation>
</comment>
<keyword evidence="4 5" id="KW-0472">Membrane</keyword>
<name>T1KV41_TETUR</name>
<dbReference type="eggNOG" id="KOG4510">
    <property type="taxonomic scope" value="Eukaryota"/>
</dbReference>
<sequence length="375" mass="40546">MSMLETDFYQPPTQDELKPGFLERLSKIPAMGIIFAAIAAVLFATGSLCAKLVETVDAVETVLFRSIVQSIIYTTVVISYRERLSITRGERLPLVARCVCGFITACCNYYAIQFISLGDQSTISFSSPVFVSLFACICLSESCGLIQAISAGLTIIGVVMICKPPFLFGGESSYDVKWGIGVGTALAGSITRAVNVICLRRMRQTPSAVVIFYFSVSGILQSLILLLIIGDLKVPGNLRDSLMLIGVGVTTAAGQFFQTVALKIEEAGPVSMTRTLDIVMSFVYQVTLLNESVEWTDLSGAAIVCCSVILVGLHKWYTKSPEVFKSIIPARLTAKISSINTTTPNHTTSIVPPEDKRISYLATNQGPTFTIGIKK</sequence>
<feature type="transmembrane region" description="Helical" evidence="5">
    <location>
        <begin position="92"/>
        <end position="111"/>
    </location>
</feature>
<dbReference type="PANTHER" id="PTHR22911">
    <property type="entry name" value="ACYL-MALONYL CONDENSING ENZYME-RELATED"/>
    <property type="match status" value="1"/>
</dbReference>
<organism evidence="7 8">
    <name type="scientific">Tetranychus urticae</name>
    <name type="common">Two-spotted spider mite</name>
    <dbReference type="NCBI Taxonomy" id="32264"/>
    <lineage>
        <taxon>Eukaryota</taxon>
        <taxon>Metazoa</taxon>
        <taxon>Ecdysozoa</taxon>
        <taxon>Arthropoda</taxon>
        <taxon>Chelicerata</taxon>
        <taxon>Arachnida</taxon>
        <taxon>Acari</taxon>
        <taxon>Acariformes</taxon>
        <taxon>Trombidiformes</taxon>
        <taxon>Prostigmata</taxon>
        <taxon>Eleutherengona</taxon>
        <taxon>Raphignathae</taxon>
        <taxon>Tetranychoidea</taxon>
        <taxon>Tetranychidae</taxon>
        <taxon>Tetranychus</taxon>
    </lineage>
</organism>
<gene>
    <name evidence="7" type="primary">107367580</name>
</gene>
<reference evidence="8" key="1">
    <citation type="submission" date="2011-08" db="EMBL/GenBank/DDBJ databases">
        <authorList>
            <person name="Rombauts S."/>
        </authorList>
    </citation>
    <scope>NUCLEOTIDE SEQUENCE</scope>
    <source>
        <strain evidence="8">London</strain>
    </source>
</reference>
<evidence type="ECO:0000256" key="3">
    <source>
        <dbReference type="ARBA" id="ARBA00022989"/>
    </source>
</evidence>